<sequence length="184" mass="21418">MIGLLLKISSFIEGEKNLESPTYPENMNAEYSTKSNSHLPNRKICAYYYPNVERHLKNSSICSIYGFFISKLSVPQIVFTHSTSETLHKHQILVLKLKFLDLHIMLFQYSILINCKGDPLPKLVIYLPLHTTDFIFQIHMMIQEFINHLQTNQLFTVKIPNPKLSNLLFQLAFQVENGIFPQFQ</sequence>
<comment type="caution">
    <text evidence="1">The sequence shown here is derived from an EMBL/GenBank/DDBJ whole genome shotgun (WGS) entry which is preliminary data.</text>
</comment>
<reference evidence="1" key="1">
    <citation type="submission" date="2022-10" db="EMBL/GenBank/DDBJ databases">
        <title>Novel sulphate-reducing endosymbionts in the free-living metamonad Anaeramoeba.</title>
        <authorList>
            <person name="Jerlstrom-Hultqvist J."/>
            <person name="Cepicka I."/>
            <person name="Gallot-Lavallee L."/>
            <person name="Salas-Leiva D."/>
            <person name="Curtis B.A."/>
            <person name="Zahonova K."/>
            <person name="Pipaliya S."/>
            <person name="Dacks J."/>
            <person name="Roger A.J."/>
        </authorList>
    </citation>
    <scope>NUCLEOTIDE SEQUENCE</scope>
    <source>
        <strain evidence="1">BMAN</strain>
    </source>
</reference>
<organism evidence="1 2">
    <name type="scientific">Anaeramoeba ignava</name>
    <name type="common">Anaerobic marine amoeba</name>
    <dbReference type="NCBI Taxonomy" id="1746090"/>
    <lineage>
        <taxon>Eukaryota</taxon>
        <taxon>Metamonada</taxon>
        <taxon>Anaeramoebidae</taxon>
        <taxon>Anaeramoeba</taxon>
    </lineage>
</organism>
<dbReference type="AlphaFoldDB" id="A0A9Q0R7U4"/>
<evidence type="ECO:0000313" key="1">
    <source>
        <dbReference type="EMBL" id="KAJ5070389.1"/>
    </source>
</evidence>
<evidence type="ECO:0000313" key="2">
    <source>
        <dbReference type="Proteomes" id="UP001149090"/>
    </source>
</evidence>
<protein>
    <submittedName>
        <fullName evidence="1">Uncharacterized protein</fullName>
    </submittedName>
</protein>
<dbReference type="EMBL" id="JAPDFW010000096">
    <property type="protein sequence ID" value="KAJ5070389.1"/>
    <property type="molecule type" value="Genomic_DNA"/>
</dbReference>
<gene>
    <name evidence="1" type="ORF">M0811_11055</name>
</gene>
<proteinExistence type="predicted"/>
<accession>A0A9Q0R7U4</accession>
<keyword evidence="2" id="KW-1185">Reference proteome</keyword>
<dbReference type="Proteomes" id="UP001149090">
    <property type="component" value="Unassembled WGS sequence"/>
</dbReference>
<name>A0A9Q0R7U4_ANAIG</name>